<dbReference type="KEGG" id="rak:A1C_06045"/>
<reference evidence="1" key="1">
    <citation type="submission" date="2007-09" db="EMBL/GenBank/DDBJ databases">
        <title>Complete Genome Sequence of Rickettsia akari.</title>
        <authorList>
            <person name="Madan A."/>
            <person name="Fahey J."/>
            <person name="Helton E."/>
            <person name="Ketteman M."/>
            <person name="Madan A."/>
            <person name="Rodrigues S."/>
            <person name="Sanchez A."/>
            <person name="Whiting M."/>
            <person name="Dasch G."/>
            <person name="Eremeeva M."/>
        </authorList>
    </citation>
    <scope>NUCLEOTIDE SEQUENCE</scope>
    <source>
        <strain evidence="1">Hartford</strain>
    </source>
</reference>
<sequence length="114" mass="12964">MAQKYKMTIPKTKASQEITQVVKYYSENKFNAEITPIQAQKLVDEFTQATLDIFGENKLIDSPTIETKNEHINIPPPNLEKQETTNLNLDTIHSKNSPVSGFLDDAVLKEEKQN</sequence>
<accession>A8GPW7</accession>
<gene>
    <name evidence="1" type="ordered locus">A1C_06045</name>
</gene>
<evidence type="ECO:0000313" key="2">
    <source>
        <dbReference type="Proteomes" id="UP000006830"/>
    </source>
</evidence>
<dbReference type="EMBL" id="CP000847">
    <property type="protein sequence ID" value="ABV75442.1"/>
    <property type="molecule type" value="Genomic_DNA"/>
</dbReference>
<evidence type="ECO:0000313" key="1">
    <source>
        <dbReference type="EMBL" id="ABV75442.1"/>
    </source>
</evidence>
<dbReference type="RefSeq" id="WP_012150071.1">
    <property type="nucleotide sequence ID" value="NC_009881.1"/>
</dbReference>
<protein>
    <submittedName>
        <fullName evidence="1">Uncharacterized protein</fullName>
    </submittedName>
</protein>
<dbReference type="AlphaFoldDB" id="A8GPW7"/>
<organism evidence="1 2">
    <name type="scientific">Rickettsia akari (strain Hartford)</name>
    <dbReference type="NCBI Taxonomy" id="293614"/>
    <lineage>
        <taxon>Bacteria</taxon>
        <taxon>Pseudomonadati</taxon>
        <taxon>Pseudomonadota</taxon>
        <taxon>Alphaproteobacteria</taxon>
        <taxon>Rickettsiales</taxon>
        <taxon>Rickettsiaceae</taxon>
        <taxon>Rickettsieae</taxon>
        <taxon>Rickettsia</taxon>
        <taxon>spotted fever group</taxon>
    </lineage>
</organism>
<dbReference type="Proteomes" id="UP000006830">
    <property type="component" value="Chromosome"/>
</dbReference>
<keyword evidence="2" id="KW-1185">Reference proteome</keyword>
<name>A8GPW7_RICAH</name>
<proteinExistence type="predicted"/>
<dbReference type="HOGENOM" id="CLU_2119242_0_0_5"/>